<feature type="chain" id="PRO_5026176322" evidence="1">
    <location>
        <begin position="20"/>
        <end position="471"/>
    </location>
</feature>
<proteinExistence type="predicted"/>
<organism evidence="2 3">
    <name type="scientific">Zophobihabitans entericus</name>
    <dbReference type="NCBI Taxonomy" id="1635327"/>
    <lineage>
        <taxon>Bacteria</taxon>
        <taxon>Pseudomonadati</taxon>
        <taxon>Pseudomonadota</taxon>
        <taxon>Gammaproteobacteria</taxon>
        <taxon>Orbales</taxon>
        <taxon>Orbaceae</taxon>
        <taxon>Zophobihabitans</taxon>
    </lineage>
</organism>
<keyword evidence="1" id="KW-0732">Signal</keyword>
<dbReference type="EMBL" id="CP050253">
    <property type="protein sequence ID" value="QIQ20803.1"/>
    <property type="molecule type" value="Genomic_DNA"/>
</dbReference>
<protein>
    <submittedName>
        <fullName evidence="2">Uncharacterized protein</fullName>
    </submittedName>
</protein>
<evidence type="ECO:0000256" key="1">
    <source>
        <dbReference type="SAM" id="SignalP"/>
    </source>
</evidence>
<gene>
    <name evidence="2" type="ORF">IPMB12_03365</name>
</gene>
<dbReference type="InParanoid" id="A0A6G9I9A9"/>
<dbReference type="KEGG" id="orb:IPMB12_03365"/>
<sequence>MQTLLVLLNVAIIISPANALLSAESAKTIQGQSPRFNATYESTIQNGKNFDLLGINYSGVDYFNQINFTSKLASSGLTYMNNKPNDITFTPTRKGATTAQATDSNGDIFGPDSVAERTTGSITADWYYTTTAGSESLLNATQKAQTFCELAIAGVVPYIKVGGPIILKTSYGDPISQNYPDSTIAITKNPQNKFNIELNDPVCYASPSLTYATGVYDPGTPLKFNPAAGFIPQATIANNFPTMGGDGLFFNLVVAGVNVQAPGITWSATSTPSASNVTATVAAEKSILSSASNLNYRANTMVMVTLRGPVASSFEIGATAPKFTGATTIKVTGTDTSVTPNRVVASYQFQIKNWYVTRSTVNGLLTTQTAWCSGLGSYRIPTASELTTATGLGWTGITTTNNYQRIVGASLFGEWGPVYAYSKTYGGIAEFYGTSYWTSSKVGSSLFYVNNLGTISAGSTSFNAPVACRSI</sequence>
<dbReference type="AlphaFoldDB" id="A0A6G9I9A9"/>
<dbReference type="RefSeq" id="WP_166914951.1">
    <property type="nucleotide sequence ID" value="NZ_CP050253.1"/>
</dbReference>
<accession>A0A6G9I9A9</accession>
<reference evidence="2 3" key="1">
    <citation type="submission" date="2020-03" db="EMBL/GenBank/DDBJ databases">
        <title>Complete genome sequence of Orbus sp. IPMB12 (BCRC 80908).</title>
        <authorList>
            <person name="Lo W.-S."/>
            <person name="Chang T.-H."/>
            <person name="Kuo C.-H."/>
        </authorList>
    </citation>
    <scope>NUCLEOTIDE SEQUENCE [LARGE SCALE GENOMIC DNA]</scope>
    <source>
        <strain evidence="2 3">IPMB12</strain>
    </source>
</reference>
<feature type="signal peptide" evidence="1">
    <location>
        <begin position="1"/>
        <end position="19"/>
    </location>
</feature>
<dbReference type="Proteomes" id="UP000501168">
    <property type="component" value="Chromosome"/>
</dbReference>
<evidence type="ECO:0000313" key="2">
    <source>
        <dbReference type="EMBL" id="QIQ20803.1"/>
    </source>
</evidence>
<evidence type="ECO:0000313" key="3">
    <source>
        <dbReference type="Proteomes" id="UP000501168"/>
    </source>
</evidence>
<keyword evidence="3" id="KW-1185">Reference proteome</keyword>
<name>A0A6G9I9A9_9GAMM</name>